<dbReference type="EMBL" id="LGUV01000039">
    <property type="protein sequence ID" value="KOG56624.1"/>
    <property type="molecule type" value="Genomic_DNA"/>
</dbReference>
<evidence type="ECO:0000313" key="3">
    <source>
        <dbReference type="Proteomes" id="UP000037084"/>
    </source>
</evidence>
<dbReference type="AlphaFoldDB" id="A0A0L8N1R6"/>
<name>A0A0L8N1R6_STRVG</name>
<organism evidence="2 3">
    <name type="scientific">Streptomyces virginiae</name>
    <name type="common">Streptomyces cinnamonensis</name>
    <dbReference type="NCBI Taxonomy" id="1961"/>
    <lineage>
        <taxon>Bacteria</taxon>
        <taxon>Bacillati</taxon>
        <taxon>Actinomycetota</taxon>
        <taxon>Actinomycetes</taxon>
        <taxon>Kitasatosporales</taxon>
        <taxon>Streptomycetaceae</taxon>
        <taxon>Streptomyces</taxon>
    </lineage>
</organism>
<protein>
    <submittedName>
        <fullName evidence="2">Uncharacterized protein</fullName>
    </submittedName>
</protein>
<sequence length="62" mass="6344">MTQHRRRLTAWLLAGVVLAVVLTLYRADRTAMSEHSAAPGAGTSATPSATAPPAPSDSPATS</sequence>
<evidence type="ECO:0000256" key="1">
    <source>
        <dbReference type="SAM" id="MobiDB-lite"/>
    </source>
</evidence>
<comment type="caution">
    <text evidence="2">The sequence shown here is derived from an EMBL/GenBank/DDBJ whole genome shotgun (WGS) entry which is preliminary data.</text>
</comment>
<feature type="non-terminal residue" evidence="2">
    <location>
        <position position="62"/>
    </location>
</feature>
<accession>A0A0L8N1R6</accession>
<feature type="compositionally biased region" description="Low complexity" evidence="1">
    <location>
        <begin position="36"/>
        <end position="49"/>
    </location>
</feature>
<dbReference type="Proteomes" id="UP000037084">
    <property type="component" value="Unassembled WGS sequence"/>
</dbReference>
<proteinExistence type="predicted"/>
<gene>
    <name evidence="2" type="ORF">ADK75_07080</name>
</gene>
<evidence type="ECO:0000313" key="2">
    <source>
        <dbReference type="EMBL" id="KOG56624.1"/>
    </source>
</evidence>
<feature type="region of interest" description="Disordered" evidence="1">
    <location>
        <begin position="33"/>
        <end position="62"/>
    </location>
</feature>
<reference evidence="3" key="1">
    <citation type="submission" date="2015-07" db="EMBL/GenBank/DDBJ databases">
        <authorList>
            <consortium name="Consortium for Microbial Forensics and Genomics (microFORGE)"/>
            <person name="Knight B.M."/>
            <person name="Roberts D.P."/>
            <person name="Lin D."/>
            <person name="Hari K."/>
            <person name="Fletcher J."/>
            <person name="Melcher U."/>
            <person name="Blagden T."/>
            <person name="Winegar R.A."/>
        </authorList>
    </citation>
    <scope>NUCLEOTIDE SEQUENCE [LARGE SCALE GENOMIC DNA]</scope>
    <source>
        <strain evidence="3">NRRL B-1447</strain>
    </source>
</reference>